<sequence length="329" mass="36757">SWRGAKIGFIRGFSKEFPDAQTFKLEENFRSTGHILDASNAIIAQDQSRIPKTLYTRKGAGQPVEVLQFSYMSEEADAIAAEIGRRAASGCAWHDIAVIYRQNRLSRAIEEALIQARVPYEIVGDVGFYQRVAVKDALALLSLAARPDDRQSDEAFRRVANKPTRGLGVKGLGAIELRARDQDISLLAAVSETRLSQKAAAALREFERVVREIGAQEDLTVGDRMRLLLEDTGYYDMLRADDSDEAATQMENLAELADVADRYRKIDHLMEHASLASGAPGEKGKERVQLLTMHRAKGLEFRHVFLPAWEDNLFPGTNARNLDEERRLA</sequence>
<evidence type="ECO:0000256" key="2">
    <source>
        <dbReference type="ARBA" id="ARBA00022801"/>
    </source>
</evidence>
<dbReference type="InterPro" id="IPR014017">
    <property type="entry name" value="DNA_helicase_UvrD-like_C"/>
</dbReference>
<evidence type="ECO:0000313" key="8">
    <source>
        <dbReference type="Proteomes" id="UP000075377"/>
    </source>
</evidence>
<evidence type="ECO:0000256" key="3">
    <source>
        <dbReference type="ARBA" id="ARBA00022806"/>
    </source>
</evidence>
<evidence type="ECO:0000256" key="4">
    <source>
        <dbReference type="ARBA" id="ARBA00022840"/>
    </source>
</evidence>
<feature type="domain" description="UvrD-like helicase C-terminal" evidence="6">
    <location>
        <begin position="33"/>
        <end position="298"/>
    </location>
</feature>
<dbReference type="GO" id="GO:0016787">
    <property type="term" value="F:hydrolase activity"/>
    <property type="evidence" value="ECO:0007669"/>
    <property type="project" value="UniProtKB-KW"/>
</dbReference>
<dbReference type="InterPro" id="IPR027417">
    <property type="entry name" value="P-loop_NTPase"/>
</dbReference>
<proteinExistence type="predicted"/>
<dbReference type="Pfam" id="PF13361">
    <property type="entry name" value="UvrD_C"/>
    <property type="match status" value="1"/>
</dbReference>
<dbReference type="GO" id="GO:0043138">
    <property type="term" value="F:3'-5' DNA helicase activity"/>
    <property type="evidence" value="ECO:0007669"/>
    <property type="project" value="TreeGrafter"/>
</dbReference>
<dbReference type="Gene3D" id="1.10.486.10">
    <property type="entry name" value="PCRA, domain 4"/>
    <property type="match status" value="1"/>
</dbReference>
<dbReference type="InterPro" id="IPR000212">
    <property type="entry name" value="DNA_helicase_UvrD/REP"/>
</dbReference>
<keyword evidence="4" id="KW-0067">ATP-binding</keyword>
<evidence type="ECO:0000256" key="1">
    <source>
        <dbReference type="ARBA" id="ARBA00022741"/>
    </source>
</evidence>
<keyword evidence="2" id="KW-0378">Hydrolase</keyword>
<dbReference type="EMBL" id="LHZX01000052">
    <property type="protein sequence ID" value="KXV74920.1"/>
    <property type="molecule type" value="Genomic_DNA"/>
</dbReference>
<reference evidence="7 8" key="1">
    <citation type="submission" date="2015-06" db="EMBL/GenBank/DDBJ databases">
        <title>Improved classification and identification of acetic acid bacteria using matrix-assisted laser desorption/ionization time-of-flight mass spectrometry; Gluconobacter nephelii and Gluconobacter uchimurae are later heterotypic synonyms of Gluconobacter japonicus and Gluconobacter oxydans, respectively.</title>
        <authorList>
            <person name="Li L."/>
            <person name="Cleenwerck I."/>
            <person name="De Vuyst L."/>
            <person name="Vandamme P."/>
        </authorList>
    </citation>
    <scope>NUCLEOTIDE SEQUENCE [LARGE SCALE GENOMIC DNA]</scope>
    <source>
        <strain evidence="7 8">LMG 1699</strain>
    </source>
</reference>
<evidence type="ECO:0000256" key="5">
    <source>
        <dbReference type="ARBA" id="ARBA00034923"/>
    </source>
</evidence>
<gene>
    <name evidence="7" type="ORF">AD951_00300</name>
</gene>
<dbReference type="GO" id="GO:0003677">
    <property type="term" value="F:DNA binding"/>
    <property type="evidence" value="ECO:0007669"/>
    <property type="project" value="InterPro"/>
</dbReference>
<dbReference type="PANTHER" id="PTHR11070">
    <property type="entry name" value="UVRD / RECB / PCRA DNA HELICASE FAMILY MEMBER"/>
    <property type="match status" value="1"/>
</dbReference>
<feature type="non-terminal residue" evidence="7">
    <location>
        <position position="1"/>
    </location>
</feature>
<name>A0A149V3U3_9PROT</name>
<dbReference type="AlphaFoldDB" id="A0A149V3U3"/>
<evidence type="ECO:0000259" key="6">
    <source>
        <dbReference type="PROSITE" id="PS51217"/>
    </source>
</evidence>
<dbReference type="SUPFAM" id="SSF52540">
    <property type="entry name" value="P-loop containing nucleoside triphosphate hydrolases"/>
    <property type="match status" value="2"/>
</dbReference>
<keyword evidence="3 7" id="KW-0347">Helicase</keyword>
<dbReference type="Proteomes" id="UP000075377">
    <property type="component" value="Unassembled WGS sequence"/>
</dbReference>
<keyword evidence="1" id="KW-0547">Nucleotide-binding</keyword>
<dbReference type="PROSITE" id="PS51217">
    <property type="entry name" value="UVRD_HELICASE_CTER"/>
    <property type="match status" value="1"/>
</dbReference>
<accession>A0A149V3U3</accession>
<evidence type="ECO:0000313" key="7">
    <source>
        <dbReference type="EMBL" id="KXV74920.1"/>
    </source>
</evidence>
<dbReference type="Gene3D" id="3.40.50.300">
    <property type="entry name" value="P-loop containing nucleotide triphosphate hydrolases"/>
    <property type="match status" value="1"/>
</dbReference>
<comment type="caution">
    <text evidence="7">The sequence shown here is derived from an EMBL/GenBank/DDBJ whole genome shotgun (WGS) entry which is preliminary data.</text>
</comment>
<protein>
    <recommendedName>
        <fullName evidence="5">DNA 3'-5' helicase II</fullName>
    </recommendedName>
</protein>
<feature type="non-terminal residue" evidence="7">
    <location>
        <position position="329"/>
    </location>
</feature>
<dbReference type="RefSeq" id="WP_331711515.1">
    <property type="nucleotide sequence ID" value="NZ_LHZX01000052.1"/>
</dbReference>
<dbReference type="GO" id="GO:0005524">
    <property type="term" value="F:ATP binding"/>
    <property type="evidence" value="ECO:0007669"/>
    <property type="project" value="UniProtKB-KW"/>
</dbReference>
<dbReference type="PANTHER" id="PTHR11070:SF2">
    <property type="entry name" value="ATP-DEPENDENT DNA HELICASE SRS2"/>
    <property type="match status" value="1"/>
</dbReference>
<dbReference type="GO" id="GO:0000725">
    <property type="term" value="P:recombinational repair"/>
    <property type="evidence" value="ECO:0007669"/>
    <property type="project" value="TreeGrafter"/>
</dbReference>
<organism evidence="7 8">
    <name type="scientific">Acetobacter malorum</name>
    <dbReference type="NCBI Taxonomy" id="178901"/>
    <lineage>
        <taxon>Bacteria</taxon>
        <taxon>Pseudomonadati</taxon>
        <taxon>Pseudomonadota</taxon>
        <taxon>Alphaproteobacteria</taxon>
        <taxon>Acetobacterales</taxon>
        <taxon>Acetobacteraceae</taxon>
        <taxon>Acetobacter</taxon>
    </lineage>
</organism>